<protein>
    <recommendedName>
        <fullName evidence="4">PEP-CTERM sorting domain-containing protein</fullName>
    </recommendedName>
</protein>
<name>A0A3D8MEF5_9ALTE</name>
<organism evidence="2 3">
    <name type="scientific">Alteromonas aestuariivivens</name>
    <dbReference type="NCBI Taxonomy" id="1938339"/>
    <lineage>
        <taxon>Bacteria</taxon>
        <taxon>Pseudomonadati</taxon>
        <taxon>Pseudomonadota</taxon>
        <taxon>Gammaproteobacteria</taxon>
        <taxon>Alteromonadales</taxon>
        <taxon>Alteromonadaceae</taxon>
        <taxon>Alteromonas/Salinimonas group</taxon>
        <taxon>Alteromonas</taxon>
    </lineage>
</organism>
<dbReference type="AlphaFoldDB" id="A0A3D8MEF5"/>
<proteinExistence type="predicted"/>
<accession>A0A3D8MEF5</accession>
<comment type="caution">
    <text evidence="2">The sequence shown here is derived from an EMBL/GenBank/DDBJ whole genome shotgun (WGS) entry which is preliminary data.</text>
</comment>
<sequence>MKKLLLTLALSSALSAGAMASPITLDPTMDGDLSDAIVFDELDFLQMYPSSYYVDSTQDGFVNNGEFVFDFGNNVNLGAYYLNNTQIGGSTFSGSYSLVADYLLVGTAVATTQSEVALATMAANVGLSVEDYVVAVNTATMGCTVTDIFTAPVCATIAEAMSNDGIIDGDSDEILYANITDGLFNLFLTDDMGNRLALAGSFDVSGLDSETSGGLFTLNILGETIQAAEDLLYDQYGNSFADLVADPDATNPTIRVDTNIDQSVGSYSEVPGSLQSVTVGDTNLAGNGDAGQLYYYTKDDYNAWDITAEANGAGCSLPDTDIPFGGCSGLIGDPSAADDKWDELKQLIRDAAGCAGPNASCEFDLLARQTETDASASIEASSPGSLLLSGLALLALGLRRRFA</sequence>
<feature type="chain" id="PRO_5017593123" description="PEP-CTERM sorting domain-containing protein" evidence="1">
    <location>
        <begin position="21"/>
        <end position="403"/>
    </location>
</feature>
<evidence type="ECO:0008006" key="4">
    <source>
        <dbReference type="Google" id="ProtNLM"/>
    </source>
</evidence>
<evidence type="ECO:0000313" key="3">
    <source>
        <dbReference type="Proteomes" id="UP000256561"/>
    </source>
</evidence>
<feature type="signal peptide" evidence="1">
    <location>
        <begin position="1"/>
        <end position="20"/>
    </location>
</feature>
<dbReference type="EMBL" id="QRHA01000001">
    <property type="protein sequence ID" value="RDV29207.1"/>
    <property type="molecule type" value="Genomic_DNA"/>
</dbReference>
<keyword evidence="1" id="KW-0732">Signal</keyword>
<gene>
    <name evidence="2" type="ORF">DXV75_01740</name>
</gene>
<evidence type="ECO:0000313" key="2">
    <source>
        <dbReference type="EMBL" id="RDV29207.1"/>
    </source>
</evidence>
<reference evidence="3" key="1">
    <citation type="submission" date="2018-08" db="EMBL/GenBank/DDBJ databases">
        <authorList>
            <person name="Zhang J."/>
            <person name="Du Z.-J."/>
        </authorList>
    </citation>
    <scope>NUCLEOTIDE SEQUENCE [LARGE SCALE GENOMIC DNA]</scope>
    <source>
        <strain evidence="3">KCTC 52655</strain>
    </source>
</reference>
<dbReference type="Proteomes" id="UP000256561">
    <property type="component" value="Unassembled WGS sequence"/>
</dbReference>
<keyword evidence="3" id="KW-1185">Reference proteome</keyword>
<evidence type="ECO:0000256" key="1">
    <source>
        <dbReference type="SAM" id="SignalP"/>
    </source>
</evidence>
<dbReference type="RefSeq" id="WP_115591497.1">
    <property type="nucleotide sequence ID" value="NZ_QRHA01000001.1"/>
</dbReference>